<protein>
    <submittedName>
        <fullName evidence="7">Ribonuclease H-like domain-containing protein</fullName>
    </submittedName>
</protein>
<keyword evidence="3" id="KW-0863">Zinc-finger</keyword>
<dbReference type="AlphaFoldDB" id="A0AAV9ZCD1"/>
<evidence type="ECO:0000313" key="8">
    <source>
        <dbReference type="Proteomes" id="UP001362999"/>
    </source>
</evidence>
<evidence type="ECO:0000313" key="7">
    <source>
        <dbReference type="EMBL" id="KAK6977675.1"/>
    </source>
</evidence>
<reference evidence="7 8" key="1">
    <citation type="journal article" date="2024" name="J Genomics">
        <title>Draft genome sequencing and assembly of Favolaschia claudopus CIRM-BRFM 2984 isolated from oak limbs.</title>
        <authorList>
            <person name="Navarro D."/>
            <person name="Drula E."/>
            <person name="Chaduli D."/>
            <person name="Cazenave R."/>
            <person name="Ahrendt S."/>
            <person name="Wang J."/>
            <person name="Lipzen A."/>
            <person name="Daum C."/>
            <person name="Barry K."/>
            <person name="Grigoriev I.V."/>
            <person name="Favel A."/>
            <person name="Rosso M.N."/>
            <person name="Martin F."/>
        </authorList>
    </citation>
    <scope>NUCLEOTIDE SEQUENCE [LARGE SCALE GENOMIC DNA]</scope>
    <source>
        <strain evidence="7 8">CIRM-BRFM 2984</strain>
    </source>
</reference>
<dbReference type="PANTHER" id="PTHR46481">
    <property type="entry name" value="ZINC FINGER BED DOMAIN-CONTAINING PROTEIN 4"/>
    <property type="match status" value="1"/>
</dbReference>
<name>A0AAV9ZCD1_9AGAR</name>
<feature type="compositionally biased region" description="Polar residues" evidence="6">
    <location>
        <begin position="204"/>
        <end position="219"/>
    </location>
</feature>
<comment type="subcellular location">
    <subcellularLocation>
        <location evidence="1">Nucleus</location>
    </subcellularLocation>
</comment>
<dbReference type="EMBL" id="JAWWNJ010000166">
    <property type="protein sequence ID" value="KAK6977675.1"/>
    <property type="molecule type" value="Genomic_DNA"/>
</dbReference>
<dbReference type="Proteomes" id="UP001362999">
    <property type="component" value="Unassembled WGS sequence"/>
</dbReference>
<evidence type="ECO:0000256" key="4">
    <source>
        <dbReference type="ARBA" id="ARBA00022833"/>
    </source>
</evidence>
<feature type="compositionally biased region" description="Low complexity" evidence="6">
    <location>
        <begin position="618"/>
        <end position="628"/>
    </location>
</feature>
<keyword evidence="4" id="KW-0862">Zinc</keyword>
<keyword evidence="5" id="KW-0539">Nucleus</keyword>
<sequence>MFDDSQLVKHFPAMLKALRIRIAGLPESLPLASSDGPLARYFGDLEIDVEEGAKYTANRQWERAFQVSKEEQQNRIARGKYGMDLVCPFLEFYSRQEGIRDTDGVGMLARRIRDLNSILDGLPNATPGGSVSATNFFAPRTKPATRAPTVPAKRPADSDEEDANDKTYRPPRHTPVQSEEESENEITVLDGQPASKGKEKEQSTSKNPEITSKGNNNKPPTKRQKRKDNASDDEPEAVDDAPKTKVGRNPKKGRWAISNYIAPPTVHKNNKGEPVWRWECKWCSTYRTSPRTAGCVQYENETIELVVDSNFHSHARSCKRLPPTASFEAFEAAEVAEKAGTRPVPVPSIVSAFESQRENMTQFIQRGIENPAVVVTKRGFRKHLVEGIALDDHSFSFSEGKGMNALLRYLIPRGWKIPGRKTVKSDTMRLAGVLKERVDALILANLSKMSIAQDVWTSKNSVYAFCGVLGWLIDDSWILREFVIDLLPLDGDHSGEAIGRIVFRDLNKRGLVSRLLGAGGDNASTNGVVCETLCKLMWQISLHRSPEQMQVGCGGHVFNIVAQEIYFVLGVVDDSPDDVDYYEETRKFPLAYEANKDPQVVAETELMAREAQSSPDTAAVKAGRAADVADSDWEDSDGEADGSDEPDEESDLEANGGAEVAALDRQSDISKLSTATKSKKKPKRKSTIVDKLHETVVDINRSEIRRKRFRLITREACEPVNQNLVLIRGMKIRWNTTNAEIERGVRLELALIRWNQEIPRGLTGKKKKTAELKAKRQYLSPRDFKDLKKITDVMGVIQEATLDLSKKGVPTICKLLPLYKYVEKHLVASKAAISPANDTCNLRKAISAGLAKLRLHMEKALVSDYPLLGAVLHPAIRVSHFENSEDWDPALVVRAQTLLQHLYEVYKEEYDEKHPAPAKKTAGAAPSMSPSKGIWQRALAGPSSALTTRVQTELEVYFSGIYPMRKGDDDVLGWWRTYGMHFPILKLIAVAVERLFSSSKHTMSDARSSMAATTAANTVVTKELLNAGFGEGVDFLEGITIH</sequence>
<keyword evidence="8" id="KW-1185">Reference proteome</keyword>
<dbReference type="InterPro" id="IPR052035">
    <property type="entry name" value="ZnF_BED_domain_contain"/>
</dbReference>
<evidence type="ECO:0000256" key="2">
    <source>
        <dbReference type="ARBA" id="ARBA00022723"/>
    </source>
</evidence>
<accession>A0AAV9ZCD1</accession>
<organism evidence="7 8">
    <name type="scientific">Favolaschia claudopus</name>
    <dbReference type="NCBI Taxonomy" id="2862362"/>
    <lineage>
        <taxon>Eukaryota</taxon>
        <taxon>Fungi</taxon>
        <taxon>Dikarya</taxon>
        <taxon>Basidiomycota</taxon>
        <taxon>Agaricomycotina</taxon>
        <taxon>Agaricomycetes</taxon>
        <taxon>Agaricomycetidae</taxon>
        <taxon>Agaricales</taxon>
        <taxon>Marasmiineae</taxon>
        <taxon>Mycenaceae</taxon>
        <taxon>Favolaschia</taxon>
    </lineage>
</organism>
<evidence type="ECO:0000256" key="3">
    <source>
        <dbReference type="ARBA" id="ARBA00022771"/>
    </source>
</evidence>
<feature type="compositionally biased region" description="Acidic residues" evidence="6">
    <location>
        <begin position="629"/>
        <end position="652"/>
    </location>
</feature>
<evidence type="ECO:0000256" key="1">
    <source>
        <dbReference type="ARBA" id="ARBA00004123"/>
    </source>
</evidence>
<dbReference type="SUPFAM" id="SSF53098">
    <property type="entry name" value="Ribonuclease H-like"/>
    <property type="match status" value="1"/>
</dbReference>
<gene>
    <name evidence="7" type="ORF">R3P38DRAFT_3411515</name>
</gene>
<keyword evidence="2" id="KW-0479">Metal-binding</keyword>
<comment type="caution">
    <text evidence="7">The sequence shown here is derived from an EMBL/GenBank/DDBJ whole genome shotgun (WGS) entry which is preliminary data.</text>
</comment>
<evidence type="ECO:0000256" key="6">
    <source>
        <dbReference type="SAM" id="MobiDB-lite"/>
    </source>
</evidence>
<dbReference type="PANTHER" id="PTHR46481:SF10">
    <property type="entry name" value="ZINC FINGER BED DOMAIN-CONTAINING PROTEIN 39"/>
    <property type="match status" value="1"/>
</dbReference>
<dbReference type="GO" id="GO:0008270">
    <property type="term" value="F:zinc ion binding"/>
    <property type="evidence" value="ECO:0007669"/>
    <property type="project" value="UniProtKB-KW"/>
</dbReference>
<feature type="region of interest" description="Disordered" evidence="6">
    <location>
        <begin position="608"/>
        <end position="654"/>
    </location>
</feature>
<dbReference type="InterPro" id="IPR012337">
    <property type="entry name" value="RNaseH-like_sf"/>
</dbReference>
<evidence type="ECO:0000256" key="5">
    <source>
        <dbReference type="ARBA" id="ARBA00023242"/>
    </source>
</evidence>
<proteinExistence type="predicted"/>
<feature type="region of interest" description="Disordered" evidence="6">
    <location>
        <begin position="123"/>
        <end position="252"/>
    </location>
</feature>
<dbReference type="GO" id="GO:0005634">
    <property type="term" value="C:nucleus"/>
    <property type="evidence" value="ECO:0007669"/>
    <property type="project" value="UniProtKB-SubCell"/>
</dbReference>